<evidence type="ECO:0000256" key="2">
    <source>
        <dbReference type="ARBA" id="ARBA00023125"/>
    </source>
</evidence>
<reference evidence="5 6" key="1">
    <citation type="journal article" date="2021" name="Int. J. Syst. Evol. Microbiol.">
        <title>Salipiger mangrovisoli sp. nov., isolated from mangrove soil and the proposal for the reclassification of Paraphaeobacter pallidus as Salipiger pallidus comb. nov.</title>
        <authorList>
            <person name="Du J."/>
            <person name="Liu Y."/>
            <person name="Pei T."/>
            <person name="Deng M.R."/>
            <person name="Zhu H."/>
        </authorList>
    </citation>
    <scope>NUCLEOTIDE SEQUENCE [LARGE SCALE GENOMIC DNA]</scope>
    <source>
        <strain evidence="5 6">6D45A</strain>
    </source>
</reference>
<keyword evidence="2" id="KW-0238">DNA-binding</keyword>
<accession>A0ABR9WZE6</accession>
<keyword evidence="1" id="KW-0805">Transcription regulation</keyword>
<dbReference type="Gene3D" id="1.10.10.10">
    <property type="entry name" value="Winged helix-like DNA-binding domain superfamily/Winged helix DNA-binding domain"/>
    <property type="match status" value="1"/>
</dbReference>
<dbReference type="SMART" id="SM00421">
    <property type="entry name" value="HTH_LUXR"/>
    <property type="match status" value="1"/>
</dbReference>
<evidence type="ECO:0000256" key="1">
    <source>
        <dbReference type="ARBA" id="ARBA00023015"/>
    </source>
</evidence>
<evidence type="ECO:0000313" key="5">
    <source>
        <dbReference type="EMBL" id="MBE9636672.1"/>
    </source>
</evidence>
<dbReference type="SUPFAM" id="SSF46894">
    <property type="entry name" value="C-terminal effector domain of the bipartite response regulators"/>
    <property type="match status" value="1"/>
</dbReference>
<evidence type="ECO:0000256" key="3">
    <source>
        <dbReference type="ARBA" id="ARBA00023163"/>
    </source>
</evidence>
<dbReference type="InterPro" id="IPR036693">
    <property type="entry name" value="TF_LuxR_autoind-bd_dom_sf"/>
</dbReference>
<dbReference type="InterPro" id="IPR000792">
    <property type="entry name" value="Tscrpt_reg_LuxR_C"/>
</dbReference>
<dbReference type="Proteomes" id="UP000607796">
    <property type="component" value="Unassembled WGS sequence"/>
</dbReference>
<dbReference type="SUPFAM" id="SSF75516">
    <property type="entry name" value="Pheromone-binding domain of LuxR-like quorum-sensing transcription factors"/>
    <property type="match status" value="1"/>
</dbReference>
<dbReference type="InterPro" id="IPR005143">
    <property type="entry name" value="TF_LuxR_autoind-bd_dom"/>
</dbReference>
<dbReference type="InterPro" id="IPR036388">
    <property type="entry name" value="WH-like_DNA-bd_sf"/>
</dbReference>
<protein>
    <submittedName>
        <fullName evidence="5">Response regulator transcription factor</fullName>
    </submittedName>
</protein>
<comment type="caution">
    <text evidence="5">The sequence shown here is derived from an EMBL/GenBank/DDBJ whole genome shotgun (WGS) entry which is preliminary data.</text>
</comment>
<evidence type="ECO:0000313" key="6">
    <source>
        <dbReference type="Proteomes" id="UP000607796"/>
    </source>
</evidence>
<dbReference type="InterPro" id="IPR016032">
    <property type="entry name" value="Sig_transdc_resp-reg_C-effctor"/>
</dbReference>
<proteinExistence type="predicted"/>
<name>A0ABR9WZE6_9RHOB</name>
<keyword evidence="6" id="KW-1185">Reference proteome</keyword>
<dbReference type="Gene3D" id="3.30.450.80">
    <property type="entry name" value="Transcription factor LuxR-like, autoinducer-binding domain"/>
    <property type="match status" value="1"/>
</dbReference>
<dbReference type="Pfam" id="PF03472">
    <property type="entry name" value="Autoind_bind"/>
    <property type="match status" value="1"/>
</dbReference>
<organism evidence="5 6">
    <name type="scientific">Salipiger mangrovisoli</name>
    <dbReference type="NCBI Taxonomy" id="2865933"/>
    <lineage>
        <taxon>Bacteria</taxon>
        <taxon>Pseudomonadati</taxon>
        <taxon>Pseudomonadota</taxon>
        <taxon>Alphaproteobacteria</taxon>
        <taxon>Rhodobacterales</taxon>
        <taxon>Roseobacteraceae</taxon>
        <taxon>Salipiger</taxon>
    </lineage>
</organism>
<evidence type="ECO:0000259" key="4">
    <source>
        <dbReference type="PROSITE" id="PS50043"/>
    </source>
</evidence>
<dbReference type="PROSITE" id="PS50043">
    <property type="entry name" value="HTH_LUXR_2"/>
    <property type="match status" value="1"/>
</dbReference>
<gene>
    <name evidence="5" type="ORF">IQ782_07485</name>
</gene>
<dbReference type="EMBL" id="JADFFK010000004">
    <property type="protein sequence ID" value="MBE9636672.1"/>
    <property type="molecule type" value="Genomic_DNA"/>
</dbReference>
<dbReference type="Pfam" id="PF00196">
    <property type="entry name" value="GerE"/>
    <property type="match status" value="1"/>
</dbReference>
<dbReference type="RefSeq" id="WP_194133992.1">
    <property type="nucleotide sequence ID" value="NZ_JADFFK010000004.1"/>
</dbReference>
<feature type="domain" description="HTH luxR-type" evidence="4">
    <location>
        <begin position="189"/>
        <end position="254"/>
    </location>
</feature>
<keyword evidence="3" id="KW-0804">Transcription</keyword>
<sequence length="273" mass="29929">MAEPSQAPLPAACHVPELLQWFLARLEATRGSEDVWRLFIRLGQKLDLPYVDYVTARPGSAQALSLRASYDAGWLRGHAAEGSVGRWSYLWGHAAERLTPIAVGVEFLEEYHPLPEARVAVLKEAARRGMRAGFSIPLRQSAPPRVGQLSFAGGHSRREMLAIIHAHGWTLNVAALSGHQRFVALFAQEFPERNQITEKQLELLAMIGAGLQDKQIAERLVISVSAVRHRLEALSERTGRASRTELAALAMALGVLPDPKADAASSPDDPLLF</sequence>